<gene>
    <name evidence="2" type="ORF">E1A91_A07G110700v1</name>
</gene>
<dbReference type="AlphaFoldDB" id="A0A5D2YJC5"/>
<reference evidence="2 3" key="1">
    <citation type="submission" date="2019-07" db="EMBL/GenBank/DDBJ databases">
        <title>WGS assembly of Gossypium mustelinum.</title>
        <authorList>
            <person name="Chen Z.J."/>
            <person name="Sreedasyam A."/>
            <person name="Ando A."/>
            <person name="Song Q."/>
            <person name="De L."/>
            <person name="Hulse-Kemp A."/>
            <person name="Ding M."/>
            <person name="Ye W."/>
            <person name="Kirkbride R."/>
            <person name="Jenkins J."/>
            <person name="Plott C."/>
            <person name="Lovell J."/>
            <person name="Lin Y.-M."/>
            <person name="Vaughn R."/>
            <person name="Liu B."/>
            <person name="Li W."/>
            <person name="Simpson S."/>
            <person name="Scheffler B."/>
            <person name="Saski C."/>
            <person name="Grover C."/>
            <person name="Hu G."/>
            <person name="Conover J."/>
            <person name="Carlson J."/>
            <person name="Shu S."/>
            <person name="Boston L."/>
            <person name="Williams M."/>
            <person name="Peterson D."/>
            <person name="Mcgee K."/>
            <person name="Jones D."/>
            <person name="Wendel J."/>
            <person name="Stelly D."/>
            <person name="Grimwood J."/>
            <person name="Schmutz J."/>
        </authorList>
    </citation>
    <scope>NUCLEOTIDE SEQUENCE [LARGE SCALE GENOMIC DNA]</scope>
    <source>
        <strain evidence="2">1408120.09</strain>
    </source>
</reference>
<evidence type="ECO:0000256" key="1">
    <source>
        <dbReference type="SAM" id="Phobius"/>
    </source>
</evidence>
<sequence length="51" mass="5934">MEFTLVQAVNWLSLRFLFFFTISPLVTGGKLWEMKMESNMVPFQCPNGAYL</sequence>
<name>A0A5D2YJC5_GOSMU</name>
<organism evidence="2 3">
    <name type="scientific">Gossypium mustelinum</name>
    <name type="common">Cotton</name>
    <name type="synonym">Gossypium caicoense</name>
    <dbReference type="NCBI Taxonomy" id="34275"/>
    <lineage>
        <taxon>Eukaryota</taxon>
        <taxon>Viridiplantae</taxon>
        <taxon>Streptophyta</taxon>
        <taxon>Embryophyta</taxon>
        <taxon>Tracheophyta</taxon>
        <taxon>Spermatophyta</taxon>
        <taxon>Magnoliopsida</taxon>
        <taxon>eudicotyledons</taxon>
        <taxon>Gunneridae</taxon>
        <taxon>Pentapetalae</taxon>
        <taxon>rosids</taxon>
        <taxon>malvids</taxon>
        <taxon>Malvales</taxon>
        <taxon>Malvaceae</taxon>
        <taxon>Malvoideae</taxon>
        <taxon>Gossypium</taxon>
    </lineage>
</organism>
<keyword evidence="1" id="KW-1133">Transmembrane helix</keyword>
<keyword evidence="3" id="KW-1185">Reference proteome</keyword>
<accession>A0A5D2YJC5</accession>
<protein>
    <submittedName>
        <fullName evidence="2">Uncharacterized protein</fullName>
    </submittedName>
</protein>
<proteinExistence type="predicted"/>
<evidence type="ECO:0000313" key="2">
    <source>
        <dbReference type="EMBL" id="TYJ26302.1"/>
    </source>
</evidence>
<keyword evidence="1" id="KW-0812">Transmembrane</keyword>
<dbReference type="Proteomes" id="UP000323597">
    <property type="component" value="Chromosome A07"/>
</dbReference>
<dbReference type="EMBL" id="CM017642">
    <property type="protein sequence ID" value="TYJ26302.1"/>
    <property type="molecule type" value="Genomic_DNA"/>
</dbReference>
<evidence type="ECO:0000313" key="3">
    <source>
        <dbReference type="Proteomes" id="UP000323597"/>
    </source>
</evidence>
<keyword evidence="1" id="KW-0472">Membrane</keyword>
<feature type="transmembrane region" description="Helical" evidence="1">
    <location>
        <begin position="12"/>
        <end position="32"/>
    </location>
</feature>